<dbReference type="RefSeq" id="WP_085365689.1">
    <property type="nucleotide sequence ID" value="NZ_CAUJPZ010000060.1"/>
</dbReference>
<proteinExistence type="predicted"/>
<reference evidence="2" key="1">
    <citation type="submission" date="2017-01" db="EMBL/GenBank/DDBJ databases">
        <authorList>
            <person name="Wolfgang W.J."/>
            <person name="Cole J."/>
            <person name="Wroblewski D."/>
            <person name="Mcginnis J."/>
            <person name="Musser K.A."/>
        </authorList>
    </citation>
    <scope>NUCLEOTIDE SEQUENCE [LARGE SCALE GENOMIC DNA]</scope>
    <source>
        <strain evidence="2">DSM 19151</strain>
    </source>
</reference>
<dbReference type="AlphaFoldDB" id="A0A1X3DC07"/>
<dbReference type="STRING" id="194197.BWD09_05410"/>
<evidence type="ECO:0008006" key="3">
    <source>
        <dbReference type="Google" id="ProtNLM"/>
    </source>
</evidence>
<dbReference type="GeneID" id="94580173"/>
<name>A0A1X3DC07_9NEIS</name>
<dbReference type="Proteomes" id="UP000193118">
    <property type="component" value="Unassembled WGS sequence"/>
</dbReference>
<sequence length="225" mass="25969">MKKLLTLIGCSALLLTACNLEDGKMFDPAYDFRGLPKAESDPVVTENPQKRQKYEVTVTFKDAPGKFEIAKLVENYSARNCRYTTNRMAGATMLAHYQPEFALQKISDTVYRGEFYTDRPLNEDYYGQGVCLWEMFSIRLSFRANDNKKSTYFSESIDQEILQKLSEKGATAKLVFYHQKRNYPVATWLDDETGFVSLGISTEEAQQRNIDLKDTFRVEVEIRRI</sequence>
<evidence type="ECO:0000313" key="1">
    <source>
        <dbReference type="EMBL" id="OSI17433.1"/>
    </source>
</evidence>
<comment type="caution">
    <text evidence="1">The sequence shown here is derived from an EMBL/GenBank/DDBJ whole genome shotgun (WGS) entry which is preliminary data.</text>
</comment>
<protein>
    <recommendedName>
        <fullName evidence="3">Lipoprotein</fullName>
    </recommendedName>
</protein>
<keyword evidence="2" id="KW-1185">Reference proteome</keyword>
<evidence type="ECO:0000313" key="2">
    <source>
        <dbReference type="Proteomes" id="UP000193118"/>
    </source>
</evidence>
<organism evidence="1 2">
    <name type="scientific">Neisseria dentiae</name>
    <dbReference type="NCBI Taxonomy" id="194197"/>
    <lineage>
        <taxon>Bacteria</taxon>
        <taxon>Pseudomonadati</taxon>
        <taxon>Pseudomonadota</taxon>
        <taxon>Betaproteobacteria</taxon>
        <taxon>Neisseriales</taxon>
        <taxon>Neisseriaceae</taxon>
        <taxon>Neisseria</taxon>
    </lineage>
</organism>
<gene>
    <name evidence="1" type="ORF">BWD09_05410</name>
</gene>
<dbReference type="PROSITE" id="PS51257">
    <property type="entry name" value="PROKAR_LIPOPROTEIN"/>
    <property type="match status" value="1"/>
</dbReference>
<dbReference type="EMBL" id="MTBO01000010">
    <property type="protein sequence ID" value="OSI17433.1"/>
    <property type="molecule type" value="Genomic_DNA"/>
</dbReference>
<dbReference type="OrthoDB" id="6853546at2"/>
<accession>A0A1X3DC07</accession>